<evidence type="ECO:0000256" key="3">
    <source>
        <dbReference type="ARBA" id="ARBA00022989"/>
    </source>
</evidence>
<comment type="subcellular location">
    <subcellularLocation>
        <location evidence="1">Mitochondrion membrane</location>
        <topology evidence="1">Single-pass membrane protein</topology>
    </subcellularLocation>
</comment>
<comment type="caution">
    <text evidence="7">The sequence shown here is derived from an EMBL/GenBank/DDBJ whole genome shotgun (WGS) entry which is preliminary data.</text>
</comment>
<gene>
    <name evidence="7" type="ORF">DNTS_026675</name>
</gene>
<dbReference type="PANTHER" id="PTHR36684">
    <property type="entry name" value="CYTOCHROME C OXIDASE ASSEMBLY PROTEIN COX14"/>
    <property type="match status" value="1"/>
</dbReference>
<evidence type="ECO:0000313" key="7">
    <source>
        <dbReference type="EMBL" id="TRY74126.1"/>
    </source>
</evidence>
<evidence type="ECO:0000256" key="1">
    <source>
        <dbReference type="ARBA" id="ARBA00004304"/>
    </source>
</evidence>
<keyword evidence="3 6" id="KW-1133">Transmembrane helix</keyword>
<accession>A0A553P8X9</accession>
<protein>
    <submittedName>
        <fullName evidence="7">Uncharacterized protein</fullName>
    </submittedName>
</protein>
<keyword evidence="2 6" id="KW-0812">Transmembrane</keyword>
<dbReference type="Proteomes" id="UP000316079">
    <property type="component" value="Unassembled WGS sequence"/>
</dbReference>
<dbReference type="OrthoDB" id="9928108at2759"/>
<keyword evidence="4" id="KW-0496">Mitochondrion</keyword>
<dbReference type="AlphaFoldDB" id="A0A553P8X9"/>
<dbReference type="PANTHER" id="PTHR36684:SF1">
    <property type="entry name" value="CYTOCHROME C OXIDASE ASSEMBLY PROTEIN COX14"/>
    <property type="match status" value="1"/>
</dbReference>
<reference evidence="7 8" key="1">
    <citation type="journal article" date="2019" name="Sci. Data">
        <title>Hybrid genome assembly and annotation of Danionella translucida.</title>
        <authorList>
            <person name="Kadobianskyi M."/>
            <person name="Schulze L."/>
            <person name="Schuelke M."/>
            <person name="Judkewitz B."/>
        </authorList>
    </citation>
    <scope>NUCLEOTIDE SEQUENCE [LARGE SCALE GENOMIC DNA]</scope>
    <source>
        <strain evidence="7 8">Bolton</strain>
    </source>
</reference>
<proteinExistence type="predicted"/>
<evidence type="ECO:0000313" key="8">
    <source>
        <dbReference type="Proteomes" id="UP000316079"/>
    </source>
</evidence>
<dbReference type="GO" id="GO:0031966">
    <property type="term" value="C:mitochondrial membrane"/>
    <property type="evidence" value="ECO:0007669"/>
    <property type="project" value="UniProtKB-SubCell"/>
</dbReference>
<keyword evidence="5 6" id="KW-0472">Membrane</keyword>
<keyword evidence="8" id="KW-1185">Reference proteome</keyword>
<dbReference type="STRING" id="623744.A0A553P8X9"/>
<dbReference type="Pfam" id="PF14880">
    <property type="entry name" value="COX14"/>
    <property type="match status" value="1"/>
</dbReference>
<evidence type="ECO:0000256" key="4">
    <source>
        <dbReference type="ARBA" id="ARBA00023128"/>
    </source>
</evidence>
<dbReference type="InterPro" id="IPR029208">
    <property type="entry name" value="COX14"/>
</dbReference>
<sequence>MRSNLHALTDIEESTSFLRNSLKLLNCFHKSSPVFAVQICTMVSGKRVADVGYKLVSGSLMLLTVYGAFLCAVRVKQYLEWKHRTLEDSSQISPAEPVK</sequence>
<evidence type="ECO:0000256" key="6">
    <source>
        <dbReference type="SAM" id="Phobius"/>
    </source>
</evidence>
<evidence type="ECO:0000256" key="5">
    <source>
        <dbReference type="ARBA" id="ARBA00023136"/>
    </source>
</evidence>
<feature type="transmembrane region" description="Helical" evidence="6">
    <location>
        <begin position="55"/>
        <end position="75"/>
    </location>
</feature>
<evidence type="ECO:0000256" key="2">
    <source>
        <dbReference type="ARBA" id="ARBA00022692"/>
    </source>
</evidence>
<dbReference type="EMBL" id="SRMA01026728">
    <property type="protein sequence ID" value="TRY74126.1"/>
    <property type="molecule type" value="Genomic_DNA"/>
</dbReference>
<organism evidence="7 8">
    <name type="scientific">Danionella cerebrum</name>
    <dbReference type="NCBI Taxonomy" id="2873325"/>
    <lineage>
        <taxon>Eukaryota</taxon>
        <taxon>Metazoa</taxon>
        <taxon>Chordata</taxon>
        <taxon>Craniata</taxon>
        <taxon>Vertebrata</taxon>
        <taxon>Euteleostomi</taxon>
        <taxon>Actinopterygii</taxon>
        <taxon>Neopterygii</taxon>
        <taxon>Teleostei</taxon>
        <taxon>Ostariophysi</taxon>
        <taxon>Cypriniformes</taxon>
        <taxon>Danionidae</taxon>
        <taxon>Danioninae</taxon>
        <taxon>Danionella</taxon>
    </lineage>
</organism>
<name>A0A553P8X9_9TELE</name>